<feature type="domain" description="Alpha-L-rhamnosidase C-terminal" evidence="8">
    <location>
        <begin position="698"/>
        <end position="772"/>
    </location>
</feature>
<evidence type="ECO:0000256" key="1">
    <source>
        <dbReference type="ARBA" id="ARBA00001445"/>
    </source>
</evidence>
<reference evidence="9 10" key="1">
    <citation type="submission" date="2017-10" db="EMBL/GenBank/DDBJ databases">
        <title>The draft genome sequence of Lewinella nigricans NBRC 102662.</title>
        <authorList>
            <person name="Wang K."/>
        </authorList>
    </citation>
    <scope>NUCLEOTIDE SEQUENCE [LARGE SCALE GENOMIC DNA]</scope>
    <source>
        <strain evidence="9 10">NBRC 102662</strain>
    </source>
</reference>
<dbReference type="Gene3D" id="2.60.420.10">
    <property type="entry name" value="Maltose phosphorylase, domain 3"/>
    <property type="match status" value="1"/>
</dbReference>
<evidence type="ECO:0000256" key="4">
    <source>
        <dbReference type="SAM" id="SignalP"/>
    </source>
</evidence>
<evidence type="ECO:0000259" key="6">
    <source>
        <dbReference type="Pfam" id="PF08531"/>
    </source>
</evidence>
<keyword evidence="3" id="KW-0378">Hydrolase</keyword>
<dbReference type="Pfam" id="PF17390">
    <property type="entry name" value="Bac_rhamnosid_C"/>
    <property type="match status" value="1"/>
</dbReference>
<evidence type="ECO:0000259" key="7">
    <source>
        <dbReference type="Pfam" id="PF17389"/>
    </source>
</evidence>
<dbReference type="RefSeq" id="WP_099148302.1">
    <property type="nucleotide sequence ID" value="NZ_PDUD01000001.1"/>
</dbReference>
<feature type="domain" description="Bacterial alpha-L-rhamnosidase N-terminal" evidence="6">
    <location>
        <begin position="70"/>
        <end position="243"/>
    </location>
</feature>
<gene>
    <name evidence="9" type="ORF">CRP01_01735</name>
</gene>
<dbReference type="EC" id="3.2.1.40" evidence="2"/>
<feature type="chain" id="PRO_5012452037" description="alpha-L-rhamnosidase" evidence="4">
    <location>
        <begin position="17"/>
        <end position="804"/>
    </location>
</feature>
<organism evidence="9 10">
    <name type="scientific">Flavilitoribacter nigricans (strain ATCC 23147 / DSM 23189 / NBRC 102662 / NCIMB 1420 / SS-2)</name>
    <name type="common">Lewinella nigricans</name>
    <dbReference type="NCBI Taxonomy" id="1122177"/>
    <lineage>
        <taxon>Bacteria</taxon>
        <taxon>Pseudomonadati</taxon>
        <taxon>Bacteroidota</taxon>
        <taxon>Saprospiria</taxon>
        <taxon>Saprospirales</taxon>
        <taxon>Lewinellaceae</taxon>
        <taxon>Flavilitoribacter</taxon>
    </lineage>
</organism>
<evidence type="ECO:0000256" key="3">
    <source>
        <dbReference type="ARBA" id="ARBA00022801"/>
    </source>
</evidence>
<accession>A0A2D0NJZ4</accession>
<dbReference type="InterPro" id="IPR035396">
    <property type="entry name" value="Bac_rhamnosid6H"/>
</dbReference>
<sequence>MLRNIFYALVFGSLFAACSAPSVSSIPDFASGETARWIQDDRPLPTADSLFYLDHPAPLFRRAFTTDQPIRKATLLITAAGYYQAFVNGERIGKNVLDPAWTDFSKRIYYSEYDLTDQLREGENCLAVALGNGFYNPLPLRKWGRRNLREDLAAVGNPTFISKLQIVYENGTSEEIISDDSWKYTYGPVVKNSVYLGVVYDGRRVIDGWQAPGFDDSSWSSATLSDGPGGALQKAFFPAVQIAQEISPVAISSLKAGTWMVDMGVNFTGSYRIQLSGNPGDTVNFRFGERIYEDGTLNPMTAVIGQIKRAGTGGPGAPPIAWQTDTYIFGETPQVWFQPEFTYHTYRYMEITGLQGQPSAEDIKGLFLHSQVPAPNSFASSSELLNDIQEATERTFLANLISVQSDCPAREKFGYGGDINATSESFIYNFDMQDFYRKTIYDWLDAMNDTTFVDTAPYVGIQYCGISWESAFLLTQYYLYLYYNDTAIIEELYERDRQWMDKVARLHPEGLVEQGLSDHESLLPVPVELTGTAHYLQCARIMETFAGVMKDEVRRKQYSELADQLQQIIKERFWEQPVTEEINRQTLFSTLLYHGIVPEEELEAAKDSLLLAVRNGPAGHFNTGIFGTKYVLETLSEHAGPETVFEIVNSTAYPGWGHMIDRGATTIWETWKESDNVYSNCHPMFGTVTEWHYRWLAGIRPDPEHPGFREFILAPATPSGLDAVNCTYQTPLGPVVSKWERQSDGTYQYEMSIPSGSKARVTIPHLQAQSIVIKRLEDEGMEQPAGLENGNFELDAGTYLITVS</sequence>
<dbReference type="Proteomes" id="UP000223913">
    <property type="component" value="Unassembled WGS sequence"/>
</dbReference>
<dbReference type="Pfam" id="PF17389">
    <property type="entry name" value="Bac_rhamnosid6H"/>
    <property type="match status" value="1"/>
</dbReference>
<dbReference type="AlphaFoldDB" id="A0A2D0NJZ4"/>
<dbReference type="InterPro" id="IPR008979">
    <property type="entry name" value="Galactose-bd-like_sf"/>
</dbReference>
<dbReference type="EMBL" id="PDUD01000001">
    <property type="protein sequence ID" value="PHN08710.1"/>
    <property type="molecule type" value="Genomic_DNA"/>
</dbReference>
<dbReference type="InterPro" id="IPR012341">
    <property type="entry name" value="6hp_glycosidase-like_sf"/>
</dbReference>
<dbReference type="InterPro" id="IPR035398">
    <property type="entry name" value="Bac_rhamnosid_C"/>
</dbReference>
<dbReference type="Pfam" id="PF08531">
    <property type="entry name" value="Bac_rhamnosid_N"/>
    <property type="match status" value="1"/>
</dbReference>
<dbReference type="OrthoDB" id="9815108at2"/>
<evidence type="ECO:0000313" key="9">
    <source>
        <dbReference type="EMBL" id="PHN08710.1"/>
    </source>
</evidence>
<dbReference type="SUPFAM" id="SSF49785">
    <property type="entry name" value="Galactose-binding domain-like"/>
    <property type="match status" value="1"/>
</dbReference>
<protein>
    <recommendedName>
        <fullName evidence="2">alpha-L-rhamnosidase</fullName>
        <ecNumber evidence="2">3.2.1.40</ecNumber>
    </recommendedName>
</protein>
<evidence type="ECO:0000259" key="5">
    <source>
        <dbReference type="Pfam" id="PF05592"/>
    </source>
</evidence>
<dbReference type="SUPFAM" id="SSF48208">
    <property type="entry name" value="Six-hairpin glycosidases"/>
    <property type="match status" value="1"/>
</dbReference>
<dbReference type="PROSITE" id="PS51257">
    <property type="entry name" value="PROKAR_LIPOPROTEIN"/>
    <property type="match status" value="1"/>
</dbReference>
<dbReference type="Pfam" id="PF05592">
    <property type="entry name" value="Bac_rhamnosid"/>
    <property type="match status" value="1"/>
</dbReference>
<evidence type="ECO:0000256" key="2">
    <source>
        <dbReference type="ARBA" id="ARBA00012652"/>
    </source>
</evidence>
<keyword evidence="10" id="KW-1185">Reference proteome</keyword>
<evidence type="ECO:0000259" key="8">
    <source>
        <dbReference type="Pfam" id="PF17390"/>
    </source>
</evidence>
<dbReference type="InterPro" id="IPR008902">
    <property type="entry name" value="Rhamnosid_concanavalin"/>
</dbReference>
<dbReference type="PANTHER" id="PTHR33307:SF6">
    <property type="entry name" value="ALPHA-RHAMNOSIDASE (EUROFUNG)-RELATED"/>
    <property type="match status" value="1"/>
</dbReference>
<dbReference type="Gene3D" id="2.60.120.260">
    <property type="entry name" value="Galactose-binding domain-like"/>
    <property type="match status" value="2"/>
</dbReference>
<dbReference type="GO" id="GO:0005975">
    <property type="term" value="P:carbohydrate metabolic process"/>
    <property type="evidence" value="ECO:0007669"/>
    <property type="project" value="InterPro"/>
</dbReference>
<evidence type="ECO:0000313" key="10">
    <source>
        <dbReference type="Proteomes" id="UP000223913"/>
    </source>
</evidence>
<dbReference type="PANTHER" id="PTHR33307">
    <property type="entry name" value="ALPHA-RHAMNOSIDASE (EUROFUNG)"/>
    <property type="match status" value="1"/>
</dbReference>
<feature type="domain" description="Alpha-L-rhamnosidase six-hairpin glycosidase" evidence="7">
    <location>
        <begin position="377"/>
        <end position="694"/>
    </location>
</feature>
<proteinExistence type="predicted"/>
<comment type="caution">
    <text evidence="9">The sequence shown here is derived from an EMBL/GenBank/DDBJ whole genome shotgun (WGS) entry which is preliminary data.</text>
</comment>
<feature type="signal peptide" evidence="4">
    <location>
        <begin position="1"/>
        <end position="16"/>
    </location>
</feature>
<dbReference type="InterPro" id="IPR008928">
    <property type="entry name" value="6-hairpin_glycosidase_sf"/>
</dbReference>
<dbReference type="InterPro" id="IPR016007">
    <property type="entry name" value="Alpha_rhamnosid"/>
</dbReference>
<keyword evidence="4" id="KW-0732">Signal</keyword>
<dbReference type="Gene3D" id="1.50.10.10">
    <property type="match status" value="1"/>
</dbReference>
<feature type="domain" description="Alpha-L-rhamnosidase concanavalin-like" evidence="5">
    <location>
        <begin position="254"/>
        <end position="369"/>
    </location>
</feature>
<comment type="catalytic activity">
    <reaction evidence="1">
        <text>Hydrolysis of terminal non-reducing alpha-L-rhamnose residues in alpha-L-rhamnosides.</text>
        <dbReference type="EC" id="3.2.1.40"/>
    </reaction>
</comment>
<dbReference type="GO" id="GO:0030596">
    <property type="term" value="F:alpha-L-rhamnosidase activity"/>
    <property type="evidence" value="ECO:0007669"/>
    <property type="project" value="UniProtKB-EC"/>
</dbReference>
<name>A0A2D0NJZ4_FLAN2</name>
<dbReference type="InterPro" id="IPR013737">
    <property type="entry name" value="Bac_rhamnosid_N"/>
</dbReference>